<dbReference type="PANTHER" id="PTHR43611:SF3">
    <property type="entry name" value="FLAVIN MONONUCLEOTIDE HYDROLASE 1, CHLOROPLATIC"/>
    <property type="match status" value="1"/>
</dbReference>
<dbReference type="Gene3D" id="1.10.150.240">
    <property type="entry name" value="Putative phosphatase, domain 2"/>
    <property type="match status" value="1"/>
</dbReference>
<organism evidence="1 2">
    <name type="scientific">Aspergillus sclerotioniger CBS 115572</name>
    <dbReference type="NCBI Taxonomy" id="1450535"/>
    <lineage>
        <taxon>Eukaryota</taxon>
        <taxon>Fungi</taxon>
        <taxon>Dikarya</taxon>
        <taxon>Ascomycota</taxon>
        <taxon>Pezizomycotina</taxon>
        <taxon>Eurotiomycetes</taxon>
        <taxon>Eurotiomycetidae</taxon>
        <taxon>Eurotiales</taxon>
        <taxon>Aspergillaceae</taxon>
        <taxon>Aspergillus</taxon>
        <taxon>Aspergillus subgen. Circumdati</taxon>
    </lineage>
</organism>
<evidence type="ECO:0000313" key="1">
    <source>
        <dbReference type="EMBL" id="PWY64288.1"/>
    </source>
</evidence>
<protein>
    <recommendedName>
        <fullName evidence="3">HAD-like protein</fullName>
    </recommendedName>
</protein>
<name>A0A317UT33_9EURO</name>
<keyword evidence="2" id="KW-1185">Reference proteome</keyword>
<dbReference type="PANTHER" id="PTHR43611">
    <property type="entry name" value="ALPHA-D-GLUCOSE 1-PHOSPHATE PHOSPHATASE"/>
    <property type="match status" value="1"/>
</dbReference>
<dbReference type="InterPro" id="IPR036412">
    <property type="entry name" value="HAD-like_sf"/>
</dbReference>
<comment type="caution">
    <text evidence="1">The sequence shown here is derived from an EMBL/GenBank/DDBJ whole genome shotgun (WGS) entry which is preliminary data.</text>
</comment>
<dbReference type="Gene3D" id="3.40.50.1000">
    <property type="entry name" value="HAD superfamily/HAD-like"/>
    <property type="match status" value="1"/>
</dbReference>
<dbReference type="InterPro" id="IPR023214">
    <property type="entry name" value="HAD_sf"/>
</dbReference>
<dbReference type="AlphaFoldDB" id="A0A317UT33"/>
<dbReference type="GeneID" id="37119701"/>
<dbReference type="SUPFAM" id="SSF56784">
    <property type="entry name" value="HAD-like"/>
    <property type="match status" value="1"/>
</dbReference>
<dbReference type="EMBL" id="MSFK01000081">
    <property type="protein sequence ID" value="PWY64288.1"/>
    <property type="molecule type" value="Genomic_DNA"/>
</dbReference>
<accession>A0A317UT33</accession>
<dbReference type="InterPro" id="IPR006439">
    <property type="entry name" value="HAD-SF_hydro_IA"/>
</dbReference>
<reference evidence="1 2" key="1">
    <citation type="submission" date="2016-12" db="EMBL/GenBank/DDBJ databases">
        <title>The genomes of Aspergillus section Nigri reveals drivers in fungal speciation.</title>
        <authorList>
            <consortium name="DOE Joint Genome Institute"/>
            <person name="Vesth T.C."/>
            <person name="Nybo J."/>
            <person name="Theobald S."/>
            <person name="Brandl J."/>
            <person name="Frisvad J.C."/>
            <person name="Nielsen K.F."/>
            <person name="Lyhne E.K."/>
            <person name="Kogle M.E."/>
            <person name="Kuo A."/>
            <person name="Riley R."/>
            <person name="Clum A."/>
            <person name="Nolan M."/>
            <person name="Lipzen A."/>
            <person name="Salamov A."/>
            <person name="Henrissat B."/>
            <person name="Wiebenga A."/>
            <person name="De Vries R.P."/>
            <person name="Grigoriev I.V."/>
            <person name="Mortensen U.H."/>
            <person name="Andersen M.R."/>
            <person name="Baker S.E."/>
        </authorList>
    </citation>
    <scope>NUCLEOTIDE SEQUENCE [LARGE SCALE GENOMIC DNA]</scope>
    <source>
        <strain evidence="1 2">CBS 115572</strain>
    </source>
</reference>
<sequence>MIKMTPQKQPQYKAIIFDLGGVLFTWEPSKDILITPILLQSILSSQIWHDYKRGTLTQEDCYQALATQFSIDVSEIALTFNQPRQSLTTNLAGMTLILEMNTIVPKIAVYAISKPDDAVLLQTNPKACIFDRIFPSGLHSARKPQLGFYQKVLDEVRIPPEQIIFIDNQLGNIISAQSIGMHSILYTQPSLLSQNLKNSILDPVQRGMEYLRRHAKALHSTVDDGQVVLENFSQLLILEATGDETLISLKHHESTWNFFQGPPTFTTSTFPDDVDTTSLAWLILPAPKPMISALLDRITTSLVNEDGIVTTYFTPHRPRTDPVVCTNVLRLLHKYNYNYNTTLPSTLHYIHTTLHHRTYLHGTRYYPTPESFLYAVSQLCAQDPSLTSLKEVLVERLQERMNVEVDALALGMRILACLSMGFTRGEVEGEVEELVLRQCEDGSWPAGLFCRFGVSGVGMWNRGLGTAVGVRVLRVYSV</sequence>
<dbReference type="OrthoDB" id="2012566at2759"/>
<dbReference type="InterPro" id="IPR023198">
    <property type="entry name" value="PGP-like_dom2"/>
</dbReference>
<dbReference type="Proteomes" id="UP000246702">
    <property type="component" value="Unassembled WGS sequence"/>
</dbReference>
<dbReference type="RefSeq" id="XP_025461276.1">
    <property type="nucleotide sequence ID" value="XM_025617558.1"/>
</dbReference>
<dbReference type="GO" id="GO:0016791">
    <property type="term" value="F:phosphatase activity"/>
    <property type="evidence" value="ECO:0007669"/>
    <property type="project" value="UniProtKB-ARBA"/>
</dbReference>
<proteinExistence type="predicted"/>
<dbReference type="STRING" id="1450535.A0A317UT33"/>
<gene>
    <name evidence="1" type="ORF">BO94DRAFT_629363</name>
</gene>
<evidence type="ECO:0008006" key="3">
    <source>
        <dbReference type="Google" id="ProtNLM"/>
    </source>
</evidence>
<evidence type="ECO:0000313" key="2">
    <source>
        <dbReference type="Proteomes" id="UP000246702"/>
    </source>
</evidence>
<dbReference type="PRINTS" id="PR00413">
    <property type="entry name" value="HADHALOGNASE"/>
</dbReference>